<organism evidence="1 2">
    <name type="scientific">Circinella minor</name>
    <dbReference type="NCBI Taxonomy" id="1195481"/>
    <lineage>
        <taxon>Eukaryota</taxon>
        <taxon>Fungi</taxon>
        <taxon>Fungi incertae sedis</taxon>
        <taxon>Mucoromycota</taxon>
        <taxon>Mucoromycotina</taxon>
        <taxon>Mucoromycetes</taxon>
        <taxon>Mucorales</taxon>
        <taxon>Lichtheimiaceae</taxon>
        <taxon>Circinella</taxon>
    </lineage>
</organism>
<accession>A0A8H7RUB9</accession>
<dbReference type="PANTHER" id="PTHR33096">
    <property type="entry name" value="CXC2 DOMAIN-CONTAINING PROTEIN"/>
    <property type="match status" value="1"/>
</dbReference>
<evidence type="ECO:0000313" key="1">
    <source>
        <dbReference type="EMBL" id="KAG2216825.1"/>
    </source>
</evidence>
<reference evidence="1 2" key="1">
    <citation type="submission" date="2020-12" db="EMBL/GenBank/DDBJ databases">
        <title>Metabolic potential, ecology and presence of endohyphal bacteria is reflected in genomic diversity of Mucoromycotina.</title>
        <authorList>
            <person name="Muszewska A."/>
            <person name="Okrasinska A."/>
            <person name="Steczkiewicz K."/>
            <person name="Drgas O."/>
            <person name="Orlowska M."/>
            <person name="Perlinska-Lenart U."/>
            <person name="Aleksandrzak-Piekarczyk T."/>
            <person name="Szatraj K."/>
            <person name="Zielenkiewicz U."/>
            <person name="Pilsyk S."/>
            <person name="Malc E."/>
            <person name="Mieczkowski P."/>
            <person name="Kruszewska J.S."/>
            <person name="Biernat P."/>
            <person name="Pawlowska J."/>
        </authorList>
    </citation>
    <scope>NUCLEOTIDE SEQUENCE [LARGE SCALE GENOMIC DNA]</scope>
    <source>
        <strain evidence="1 2">CBS 142.35</strain>
    </source>
</reference>
<gene>
    <name evidence="1" type="ORF">INT45_003154</name>
</gene>
<dbReference type="PANTHER" id="PTHR33096:SF1">
    <property type="entry name" value="CXC1-LIKE CYSTEINE CLUSTER ASSOCIATED WITH KDZ TRANSPOSASES DOMAIN-CONTAINING PROTEIN"/>
    <property type="match status" value="1"/>
</dbReference>
<comment type="caution">
    <text evidence="1">The sequence shown here is derived from an EMBL/GenBank/DDBJ whole genome shotgun (WGS) entry which is preliminary data.</text>
</comment>
<sequence length="274" mass="31085">MESHMVPSSHLKPEVAIHIDVMESYIRQKFLQHQSVTSIAKVVAKEFPRTVPSSFKSILTKTLPIYAKMKMVIEDHLEIAYNLIKSDICPACMYQNLNDASSPLCVAFEALSRQRKGNARGLDEAGVFVSTCAHHGFPLFFMSMRGGESYVYTLSIINQIKQQYGTNLAVFYDVACRLKPRLMQAFEDLKDIPMAVPVFHAYSYGAVCQSSYHPRLVPFGLTDAEWLKRLWTATGSFSSQTKYPGPNKRKLTLTCAFNVFKDEKVENINIFFKK</sequence>
<dbReference type="InterPro" id="IPR040521">
    <property type="entry name" value="KDZ"/>
</dbReference>
<dbReference type="EMBL" id="JAEPRB010000356">
    <property type="protein sequence ID" value="KAG2216825.1"/>
    <property type="molecule type" value="Genomic_DNA"/>
</dbReference>
<evidence type="ECO:0000313" key="2">
    <source>
        <dbReference type="Proteomes" id="UP000646827"/>
    </source>
</evidence>
<keyword evidence="2" id="KW-1185">Reference proteome</keyword>
<proteinExistence type="predicted"/>
<dbReference type="OrthoDB" id="2505730at2759"/>
<dbReference type="AlphaFoldDB" id="A0A8H7RUB9"/>
<protein>
    <submittedName>
        <fullName evidence="1">Uncharacterized protein</fullName>
    </submittedName>
</protein>
<dbReference type="Pfam" id="PF18758">
    <property type="entry name" value="KDZ"/>
    <property type="match status" value="1"/>
</dbReference>
<dbReference type="Proteomes" id="UP000646827">
    <property type="component" value="Unassembled WGS sequence"/>
</dbReference>
<name>A0A8H7RUB9_9FUNG</name>